<dbReference type="EMBL" id="CAJVPU010056278">
    <property type="protein sequence ID" value="CAG8770069.1"/>
    <property type="molecule type" value="Genomic_DNA"/>
</dbReference>
<gene>
    <name evidence="1" type="ORF">DHETER_LOCUS15773</name>
</gene>
<proteinExistence type="predicted"/>
<reference evidence="1" key="1">
    <citation type="submission" date="2021-06" db="EMBL/GenBank/DDBJ databases">
        <authorList>
            <person name="Kallberg Y."/>
            <person name="Tangrot J."/>
            <person name="Rosling A."/>
        </authorList>
    </citation>
    <scope>NUCLEOTIDE SEQUENCE</scope>
    <source>
        <strain evidence="1">IL203A</strain>
    </source>
</reference>
<accession>A0ACA9QZF4</accession>
<dbReference type="Proteomes" id="UP000789702">
    <property type="component" value="Unassembled WGS sequence"/>
</dbReference>
<comment type="caution">
    <text evidence="1">The sequence shown here is derived from an EMBL/GenBank/DDBJ whole genome shotgun (WGS) entry which is preliminary data.</text>
</comment>
<protein>
    <submittedName>
        <fullName evidence="1">17170_t:CDS:1</fullName>
    </submittedName>
</protein>
<organism evidence="1 2">
    <name type="scientific">Dentiscutata heterogama</name>
    <dbReference type="NCBI Taxonomy" id="1316150"/>
    <lineage>
        <taxon>Eukaryota</taxon>
        <taxon>Fungi</taxon>
        <taxon>Fungi incertae sedis</taxon>
        <taxon>Mucoromycota</taxon>
        <taxon>Glomeromycotina</taxon>
        <taxon>Glomeromycetes</taxon>
        <taxon>Diversisporales</taxon>
        <taxon>Gigasporaceae</taxon>
        <taxon>Dentiscutata</taxon>
    </lineage>
</organism>
<evidence type="ECO:0000313" key="1">
    <source>
        <dbReference type="EMBL" id="CAG8770069.1"/>
    </source>
</evidence>
<name>A0ACA9QZF4_9GLOM</name>
<feature type="non-terminal residue" evidence="1">
    <location>
        <position position="82"/>
    </location>
</feature>
<evidence type="ECO:0000313" key="2">
    <source>
        <dbReference type="Proteomes" id="UP000789702"/>
    </source>
</evidence>
<keyword evidence="2" id="KW-1185">Reference proteome</keyword>
<sequence length="82" mass="9639">MLENLKEYIQINGYTRNVNPSFHALRPKKLFLTILICGLFTILFMLYDIHSVPYKYKLAQHSVGISKESYRDGVNKCNMIKR</sequence>